<reference evidence="1 2" key="1">
    <citation type="journal article" date="2022" name="Plant J.">
        <title>Chromosome-level genome of Camellia lanceoleosa provides a valuable resource for understanding genome evolution and self-incompatibility.</title>
        <authorList>
            <person name="Gong W."/>
            <person name="Xiao S."/>
            <person name="Wang L."/>
            <person name="Liao Z."/>
            <person name="Chang Y."/>
            <person name="Mo W."/>
            <person name="Hu G."/>
            <person name="Li W."/>
            <person name="Zhao G."/>
            <person name="Zhu H."/>
            <person name="Hu X."/>
            <person name="Ji K."/>
            <person name="Xiang X."/>
            <person name="Song Q."/>
            <person name="Yuan D."/>
            <person name="Jin S."/>
            <person name="Zhang L."/>
        </authorList>
    </citation>
    <scope>NUCLEOTIDE SEQUENCE [LARGE SCALE GENOMIC DNA]</scope>
    <source>
        <strain evidence="1">SQ_2022a</strain>
    </source>
</reference>
<accession>A0ACC0GUV4</accession>
<organism evidence="1 2">
    <name type="scientific">Camellia lanceoleosa</name>
    <dbReference type="NCBI Taxonomy" id="1840588"/>
    <lineage>
        <taxon>Eukaryota</taxon>
        <taxon>Viridiplantae</taxon>
        <taxon>Streptophyta</taxon>
        <taxon>Embryophyta</taxon>
        <taxon>Tracheophyta</taxon>
        <taxon>Spermatophyta</taxon>
        <taxon>Magnoliopsida</taxon>
        <taxon>eudicotyledons</taxon>
        <taxon>Gunneridae</taxon>
        <taxon>Pentapetalae</taxon>
        <taxon>asterids</taxon>
        <taxon>Ericales</taxon>
        <taxon>Theaceae</taxon>
        <taxon>Camellia</taxon>
    </lineage>
</organism>
<sequence>MDYIHDTFIDTSDSRTVITEIIKSKVKVNEGDSTQSGINPVAKSITGTIVFVPLAQALDNLWMFVQVLPKNNVRRLKRNLGTMLNTSDSRIVITEIIKSKVKVNEGDSTQSGINPVAKSITGTIVFVPLAQALEQPLDVCSNTSDSRIVITEIIKSKVKVNEGDSTQSGINPVAKSITGTIVFVPLAQALEQPLDVCSSSTKKQHTSDSRTVITEIIKSKVKVNEGDSTHSGINPVAERIIVFVPLAQALERPLDVGSSSTKKQRKKAKKKSRDDAQLPVAVVA</sequence>
<gene>
    <name evidence="1" type="ORF">LOK49_LG08G00736</name>
</gene>
<protein>
    <submittedName>
        <fullName evidence="1">Uncharacterized protein</fullName>
    </submittedName>
</protein>
<evidence type="ECO:0000313" key="1">
    <source>
        <dbReference type="EMBL" id="KAI8003311.1"/>
    </source>
</evidence>
<dbReference type="Proteomes" id="UP001060215">
    <property type="component" value="Chromosome 9"/>
</dbReference>
<evidence type="ECO:0000313" key="2">
    <source>
        <dbReference type="Proteomes" id="UP001060215"/>
    </source>
</evidence>
<dbReference type="EMBL" id="CM045766">
    <property type="protein sequence ID" value="KAI8003311.1"/>
    <property type="molecule type" value="Genomic_DNA"/>
</dbReference>
<keyword evidence="2" id="KW-1185">Reference proteome</keyword>
<name>A0ACC0GUV4_9ERIC</name>
<proteinExistence type="predicted"/>
<comment type="caution">
    <text evidence="1">The sequence shown here is derived from an EMBL/GenBank/DDBJ whole genome shotgun (WGS) entry which is preliminary data.</text>
</comment>